<comment type="caution">
    <text evidence="1">The sequence shown here is derived from an EMBL/GenBank/DDBJ whole genome shotgun (WGS) entry which is preliminary data.</text>
</comment>
<organism evidence="1 2">
    <name type="scientific">Bacteroides uniformis</name>
    <dbReference type="NCBI Taxonomy" id="820"/>
    <lineage>
        <taxon>Bacteria</taxon>
        <taxon>Pseudomonadati</taxon>
        <taxon>Bacteroidota</taxon>
        <taxon>Bacteroidia</taxon>
        <taxon>Bacteroidales</taxon>
        <taxon>Bacteroidaceae</taxon>
        <taxon>Bacteroides</taxon>
    </lineage>
</organism>
<gene>
    <name evidence="1" type="ORF">DXD90_15255</name>
</gene>
<dbReference type="EMBL" id="QSOF01000023">
    <property type="protein sequence ID" value="RGI73743.1"/>
    <property type="molecule type" value="Genomic_DNA"/>
</dbReference>
<protein>
    <submittedName>
        <fullName evidence="1">Uncharacterized protein</fullName>
    </submittedName>
</protein>
<proteinExistence type="predicted"/>
<accession>A0A374MRY5</accession>
<dbReference type="Proteomes" id="UP000263754">
    <property type="component" value="Unassembled WGS sequence"/>
</dbReference>
<reference evidence="1 2" key="1">
    <citation type="submission" date="2018-08" db="EMBL/GenBank/DDBJ databases">
        <title>A genome reference for cultivated species of the human gut microbiota.</title>
        <authorList>
            <person name="Zou Y."/>
            <person name="Xue W."/>
            <person name="Luo G."/>
        </authorList>
    </citation>
    <scope>NUCLEOTIDE SEQUENCE [LARGE SCALE GENOMIC DNA]</scope>
    <source>
        <strain evidence="1 2">TM10-17</strain>
    </source>
</reference>
<dbReference type="AlphaFoldDB" id="A0A374MRY5"/>
<evidence type="ECO:0000313" key="2">
    <source>
        <dbReference type="Proteomes" id="UP000263754"/>
    </source>
</evidence>
<name>A0A374MRY5_BACUN</name>
<evidence type="ECO:0000313" key="1">
    <source>
        <dbReference type="EMBL" id="RGI73743.1"/>
    </source>
</evidence>
<sequence length="325" mass="38181">MNPISQITEFLPRYVSLFYVDYRDSLDEHEDIQEKCLRSNSLESLYEKSFEWYESQEQENLEEYMDETRRNMEKSGLSGLFKEHEEQIRDLIYERNDSNPAKDLIRNSCDTNLFYSLGVEIDGYSTGCPERGESVSMACYKVRRALRLPKGKFDGPVKELVENASYGGELRIYFNARFDRLISPGKKEDFQRIRFSGNVVVAIVDSRNGSGYHVHIPLDITLPFCRENLFVDSQVHYSYAVEICGMSHDWCQATRWETDMRPFNGSIRKSRMTGYQQQEEAYERTFRSGRCTFGDMNYKRHRDVRYSNNYPAGCRCPHCGTFWID</sequence>
<dbReference type="RefSeq" id="WP_117748002.1">
    <property type="nucleotide sequence ID" value="NZ_QSOF01000023.1"/>
</dbReference>